<dbReference type="CDD" id="cd00067">
    <property type="entry name" value="GAL4"/>
    <property type="match status" value="1"/>
</dbReference>
<keyword evidence="4" id="KW-0804">Transcription</keyword>
<dbReference type="GO" id="GO:0000981">
    <property type="term" value="F:DNA-binding transcription factor activity, RNA polymerase II-specific"/>
    <property type="evidence" value="ECO:0007669"/>
    <property type="project" value="InterPro"/>
</dbReference>
<keyword evidence="3" id="KW-0238">DNA-binding</keyword>
<evidence type="ECO:0000313" key="9">
    <source>
        <dbReference type="EMBL" id="OSS50248.1"/>
    </source>
</evidence>
<dbReference type="SUPFAM" id="SSF57701">
    <property type="entry name" value="Zn2/Cys6 DNA-binding domain"/>
    <property type="match status" value="1"/>
</dbReference>
<keyword evidence="5" id="KW-0539">Nucleus</keyword>
<dbReference type="PROSITE" id="PS00463">
    <property type="entry name" value="ZN2_CY6_FUNGAL_1"/>
    <property type="match status" value="1"/>
</dbReference>
<sequence length="733" mass="81486">MNATSSRQHVHQLPMAPSPTATSALPRKRQKLTTTACEPCRSRKIRCDGNKPSCEACTKRSQQCIYQATPDIKSANDYVDSLVNRVAQLEQELNNAHATILRLSTHPVVPEEPPPQQEQQPQYRQTFSNIDPRLLPENERAAMENGPVDAMGGDAGLEAPDEGQTFYGSSSAHGFTRQMYGIIPHNNAHSSPSGPIEPPSSNQTFPTSTSPYMATENFSLLPRELADRLMRLYWDRVHVLYPFLHKPSFSQAYEDLWRPVSEHHPRNGTGLGLGASKESGPSSIIFHCALNAVLALGLQFSDLPLAEKERLSATCLSKSKDLLRLDLFDNGDIALVQTLLLLTQYFQSTNWPNKCWTTIGLACRLAQGLGLHVEENRVDQQVNLEIREIRRRAWHGCVTLDIIVSMTLGRPAMLAGSSTRSLPAPIDGDDEPKIGSSIEFFRQSVKLYRIVGNILLSVYKINGEHLERSVAAEEKAKIDLVHTLDEDLTRFMHDVPEGLKWQLSGRQPHEMTGILARQSHVLHVRYLHARILLHRPGFLQYCKKQKEAGGTKSRLNRSLETDFAKAAVDCTQTALELITAVSRYSATEVTGAWWYNVFYTRTAAMVVLLSGICPPISEQIGDEEREEAWRKCVDILTKNLPQYAPVRSCLTTLTALRQNIQREIGQGGSNGERLEHVAGNEVSASSGVKSSGGGASELAVLDPQLLDLSFDPFSFFESDLFSDFGIDFSEPFT</sequence>
<dbReference type="InterPro" id="IPR036864">
    <property type="entry name" value="Zn2-C6_fun-type_DNA-bd_sf"/>
</dbReference>
<dbReference type="GO" id="GO:0006351">
    <property type="term" value="P:DNA-templated transcription"/>
    <property type="evidence" value="ECO:0007669"/>
    <property type="project" value="InterPro"/>
</dbReference>
<name>A0A1Y2M4V0_EPING</name>
<protein>
    <recommendedName>
        <fullName evidence="8">Zn(2)-C6 fungal-type domain-containing protein</fullName>
    </recommendedName>
</protein>
<dbReference type="GO" id="GO:0000978">
    <property type="term" value="F:RNA polymerase II cis-regulatory region sequence-specific DNA binding"/>
    <property type="evidence" value="ECO:0007669"/>
    <property type="project" value="TreeGrafter"/>
</dbReference>
<keyword evidence="10" id="KW-1185">Reference proteome</keyword>
<feature type="region of interest" description="Disordered" evidence="7">
    <location>
        <begin position="1"/>
        <end position="33"/>
    </location>
</feature>
<keyword evidence="1" id="KW-0479">Metal-binding</keyword>
<proteinExistence type="predicted"/>
<evidence type="ECO:0000256" key="3">
    <source>
        <dbReference type="ARBA" id="ARBA00023125"/>
    </source>
</evidence>
<organism evidence="9 10">
    <name type="scientific">Epicoccum nigrum</name>
    <name type="common">Soil fungus</name>
    <name type="synonym">Epicoccum purpurascens</name>
    <dbReference type="NCBI Taxonomy" id="105696"/>
    <lineage>
        <taxon>Eukaryota</taxon>
        <taxon>Fungi</taxon>
        <taxon>Dikarya</taxon>
        <taxon>Ascomycota</taxon>
        <taxon>Pezizomycotina</taxon>
        <taxon>Dothideomycetes</taxon>
        <taxon>Pleosporomycetidae</taxon>
        <taxon>Pleosporales</taxon>
        <taxon>Pleosporineae</taxon>
        <taxon>Didymellaceae</taxon>
        <taxon>Epicoccum</taxon>
    </lineage>
</organism>
<evidence type="ECO:0000256" key="4">
    <source>
        <dbReference type="ARBA" id="ARBA00023163"/>
    </source>
</evidence>
<evidence type="ECO:0000256" key="7">
    <source>
        <dbReference type="SAM" id="MobiDB-lite"/>
    </source>
</evidence>
<dbReference type="EMBL" id="KZ107842">
    <property type="protein sequence ID" value="OSS50248.1"/>
    <property type="molecule type" value="Genomic_DNA"/>
</dbReference>
<dbReference type="CDD" id="cd12148">
    <property type="entry name" value="fungal_TF_MHR"/>
    <property type="match status" value="1"/>
</dbReference>
<evidence type="ECO:0000256" key="1">
    <source>
        <dbReference type="ARBA" id="ARBA00022723"/>
    </source>
</evidence>
<dbReference type="InterPro" id="IPR001138">
    <property type="entry name" value="Zn2Cys6_DnaBD"/>
</dbReference>
<dbReference type="SMART" id="SM00906">
    <property type="entry name" value="Fungal_trans"/>
    <property type="match status" value="1"/>
</dbReference>
<dbReference type="STRING" id="105696.A0A1Y2M4V0"/>
<accession>A0A1Y2M4V0</accession>
<dbReference type="Pfam" id="PF00172">
    <property type="entry name" value="Zn_clus"/>
    <property type="match status" value="1"/>
</dbReference>
<evidence type="ECO:0000259" key="8">
    <source>
        <dbReference type="PROSITE" id="PS50048"/>
    </source>
</evidence>
<dbReference type="OMA" id="FCRSATN"/>
<dbReference type="PROSITE" id="PS50048">
    <property type="entry name" value="ZN2_CY6_FUNGAL_2"/>
    <property type="match status" value="1"/>
</dbReference>
<dbReference type="GO" id="GO:0000435">
    <property type="term" value="P:positive regulation of transcription from RNA polymerase II promoter by galactose"/>
    <property type="evidence" value="ECO:0007669"/>
    <property type="project" value="TreeGrafter"/>
</dbReference>
<feature type="coiled-coil region" evidence="6">
    <location>
        <begin position="72"/>
        <end position="106"/>
    </location>
</feature>
<evidence type="ECO:0000256" key="6">
    <source>
        <dbReference type="SAM" id="Coils"/>
    </source>
</evidence>
<evidence type="ECO:0000313" key="10">
    <source>
        <dbReference type="Proteomes" id="UP000193240"/>
    </source>
</evidence>
<dbReference type="GO" id="GO:0005634">
    <property type="term" value="C:nucleus"/>
    <property type="evidence" value="ECO:0007669"/>
    <property type="project" value="TreeGrafter"/>
</dbReference>
<evidence type="ECO:0000256" key="5">
    <source>
        <dbReference type="ARBA" id="ARBA00023242"/>
    </source>
</evidence>
<feature type="domain" description="Zn(2)-C6 fungal-type" evidence="8">
    <location>
        <begin position="36"/>
        <end position="66"/>
    </location>
</feature>
<dbReference type="PANTHER" id="PTHR47424:SF3">
    <property type="entry name" value="REGULATORY PROTEIN GAL4"/>
    <property type="match status" value="1"/>
</dbReference>
<dbReference type="GO" id="GO:0008270">
    <property type="term" value="F:zinc ion binding"/>
    <property type="evidence" value="ECO:0007669"/>
    <property type="project" value="InterPro"/>
</dbReference>
<dbReference type="InterPro" id="IPR051127">
    <property type="entry name" value="Fungal_SecMet_Regulators"/>
</dbReference>
<gene>
    <name evidence="9" type="ORF">B5807_05077</name>
</gene>
<dbReference type="SMART" id="SM00066">
    <property type="entry name" value="GAL4"/>
    <property type="match status" value="1"/>
</dbReference>
<keyword evidence="6" id="KW-0175">Coiled coil</keyword>
<keyword evidence="2" id="KW-0805">Transcription regulation</keyword>
<dbReference type="Proteomes" id="UP000193240">
    <property type="component" value="Unassembled WGS sequence"/>
</dbReference>
<dbReference type="InterPro" id="IPR007219">
    <property type="entry name" value="XnlR_reg_dom"/>
</dbReference>
<dbReference type="InParanoid" id="A0A1Y2M4V0"/>
<reference evidence="9 10" key="1">
    <citation type="journal article" date="2017" name="Genome Announc.">
        <title>Genome sequence of the saprophytic ascomycete Epicoccum nigrum ICMP 19927 strain isolated from New Zealand.</title>
        <authorList>
            <person name="Fokin M."/>
            <person name="Fleetwood D."/>
            <person name="Weir B.S."/>
            <person name="Villas-Boas S.G."/>
        </authorList>
    </citation>
    <scope>NUCLEOTIDE SEQUENCE [LARGE SCALE GENOMIC DNA]</scope>
    <source>
        <strain evidence="9 10">ICMP 19927</strain>
    </source>
</reference>
<evidence type="ECO:0000256" key="2">
    <source>
        <dbReference type="ARBA" id="ARBA00023015"/>
    </source>
</evidence>
<dbReference type="PANTHER" id="PTHR47424">
    <property type="entry name" value="REGULATORY PROTEIN GAL4"/>
    <property type="match status" value="1"/>
</dbReference>
<dbReference type="AlphaFoldDB" id="A0A1Y2M4V0"/>
<dbReference type="Pfam" id="PF04082">
    <property type="entry name" value="Fungal_trans"/>
    <property type="match status" value="1"/>
</dbReference>
<dbReference type="Gene3D" id="4.10.240.10">
    <property type="entry name" value="Zn(2)-C6 fungal-type DNA-binding domain"/>
    <property type="match status" value="1"/>
</dbReference>